<evidence type="ECO:0000313" key="1">
    <source>
        <dbReference type="EMBL" id="GBP73590.1"/>
    </source>
</evidence>
<protein>
    <submittedName>
        <fullName evidence="1">Uncharacterized protein</fullName>
    </submittedName>
</protein>
<organism evidence="1 2">
    <name type="scientific">Eumeta variegata</name>
    <name type="common">Bagworm moth</name>
    <name type="synonym">Eumeta japonica</name>
    <dbReference type="NCBI Taxonomy" id="151549"/>
    <lineage>
        <taxon>Eukaryota</taxon>
        <taxon>Metazoa</taxon>
        <taxon>Ecdysozoa</taxon>
        <taxon>Arthropoda</taxon>
        <taxon>Hexapoda</taxon>
        <taxon>Insecta</taxon>
        <taxon>Pterygota</taxon>
        <taxon>Neoptera</taxon>
        <taxon>Endopterygota</taxon>
        <taxon>Lepidoptera</taxon>
        <taxon>Glossata</taxon>
        <taxon>Ditrysia</taxon>
        <taxon>Tineoidea</taxon>
        <taxon>Psychidae</taxon>
        <taxon>Oiketicinae</taxon>
        <taxon>Eumeta</taxon>
    </lineage>
</organism>
<gene>
    <name evidence="1" type="ORF">EVAR_59804_1</name>
</gene>
<sequence length="136" mass="15548">MAYFYCHKPRYTLPRVIYFESKIPERPAPHAGPGAGGADDRGYVRADNVRGQWPRVISETHNENFNLTSRLEYDTFWLERDSLSRSLLKNKFNNVCADVSIQKKLSVKVGPRRRTARHRPAPAHRVIGAPPVALIH</sequence>
<accession>A0A4C1YEZ3</accession>
<evidence type="ECO:0000313" key="2">
    <source>
        <dbReference type="Proteomes" id="UP000299102"/>
    </source>
</evidence>
<keyword evidence="2" id="KW-1185">Reference proteome</keyword>
<dbReference type="Proteomes" id="UP000299102">
    <property type="component" value="Unassembled WGS sequence"/>
</dbReference>
<comment type="caution">
    <text evidence="1">The sequence shown here is derived from an EMBL/GenBank/DDBJ whole genome shotgun (WGS) entry which is preliminary data.</text>
</comment>
<name>A0A4C1YEZ3_EUMVA</name>
<proteinExistence type="predicted"/>
<reference evidence="1 2" key="1">
    <citation type="journal article" date="2019" name="Commun. Biol.">
        <title>The bagworm genome reveals a unique fibroin gene that provides high tensile strength.</title>
        <authorList>
            <person name="Kono N."/>
            <person name="Nakamura H."/>
            <person name="Ohtoshi R."/>
            <person name="Tomita M."/>
            <person name="Numata K."/>
            <person name="Arakawa K."/>
        </authorList>
    </citation>
    <scope>NUCLEOTIDE SEQUENCE [LARGE SCALE GENOMIC DNA]</scope>
</reference>
<dbReference type="EMBL" id="BGZK01001179">
    <property type="protein sequence ID" value="GBP73590.1"/>
    <property type="molecule type" value="Genomic_DNA"/>
</dbReference>
<dbReference type="AlphaFoldDB" id="A0A4C1YEZ3"/>